<evidence type="ECO:0000313" key="5">
    <source>
        <dbReference type="Proteomes" id="UP000078561"/>
    </source>
</evidence>
<dbReference type="GO" id="GO:0008270">
    <property type="term" value="F:zinc ion binding"/>
    <property type="evidence" value="ECO:0007669"/>
    <property type="project" value="UniProtKB-KW"/>
</dbReference>
<keyword evidence="2" id="KW-0863">Zinc-finger</keyword>
<dbReference type="GO" id="GO:0030674">
    <property type="term" value="F:protein-macromolecule adaptor activity"/>
    <property type="evidence" value="ECO:0007669"/>
    <property type="project" value="TreeGrafter"/>
</dbReference>
<keyword evidence="1" id="KW-0479">Metal-binding</keyword>
<dbReference type="STRING" id="4829.A0A168PK06"/>
<organism evidence="4">
    <name type="scientific">Absidia glauca</name>
    <name type="common">Pin mould</name>
    <dbReference type="NCBI Taxonomy" id="4829"/>
    <lineage>
        <taxon>Eukaryota</taxon>
        <taxon>Fungi</taxon>
        <taxon>Fungi incertae sedis</taxon>
        <taxon>Mucoromycota</taxon>
        <taxon>Mucoromycotina</taxon>
        <taxon>Mucoromycetes</taxon>
        <taxon>Mucorales</taxon>
        <taxon>Cunninghamellaceae</taxon>
        <taxon>Absidia</taxon>
    </lineage>
</organism>
<keyword evidence="3" id="KW-0862">Zinc</keyword>
<evidence type="ECO:0000256" key="3">
    <source>
        <dbReference type="ARBA" id="ARBA00022833"/>
    </source>
</evidence>
<dbReference type="OrthoDB" id="1845386at2759"/>
<dbReference type="GO" id="GO:0007033">
    <property type="term" value="P:vacuole organization"/>
    <property type="evidence" value="ECO:0007669"/>
    <property type="project" value="TreeGrafter"/>
</dbReference>
<sequence>MFYTYSPILMEAVPRETVDIWIVHPKLNPRLLIPSLLRYDHNTISDKVTQHQAIRYLSHVVTKQGNTDSTIHNSLLALYATQSTPDETALLSFLKNEARP</sequence>
<evidence type="ECO:0000256" key="2">
    <source>
        <dbReference type="ARBA" id="ARBA00022771"/>
    </source>
</evidence>
<proteinExistence type="predicted"/>
<accession>A0A168PK06</accession>
<name>A0A168PK06_ABSGL</name>
<dbReference type="PANTHER" id="PTHR23323">
    <property type="entry name" value="VACUOLAR PROTEIN SORTING-ASSOCIATED PROTEIN"/>
    <property type="match status" value="1"/>
</dbReference>
<protein>
    <submittedName>
        <fullName evidence="4">Uncharacterized protein</fullName>
    </submittedName>
</protein>
<keyword evidence="5" id="KW-1185">Reference proteome</keyword>
<dbReference type="GO" id="GO:0048284">
    <property type="term" value="P:organelle fusion"/>
    <property type="evidence" value="ECO:0007669"/>
    <property type="project" value="TreeGrafter"/>
</dbReference>
<dbReference type="AlphaFoldDB" id="A0A168PK06"/>
<dbReference type="EMBL" id="LT553914">
    <property type="protein sequence ID" value="SAM02532.1"/>
    <property type="molecule type" value="Genomic_DNA"/>
</dbReference>
<dbReference type="GO" id="GO:0030897">
    <property type="term" value="C:HOPS complex"/>
    <property type="evidence" value="ECO:0007669"/>
    <property type="project" value="TreeGrafter"/>
</dbReference>
<evidence type="ECO:0000256" key="1">
    <source>
        <dbReference type="ARBA" id="ARBA00022723"/>
    </source>
</evidence>
<reference evidence="4" key="1">
    <citation type="submission" date="2016-04" db="EMBL/GenBank/DDBJ databases">
        <authorList>
            <person name="Evans L.H."/>
            <person name="Alamgir A."/>
            <person name="Owens N."/>
            <person name="Weber N.D."/>
            <person name="Virtaneva K."/>
            <person name="Barbian K."/>
            <person name="Babar A."/>
            <person name="Rosenke K."/>
        </authorList>
    </citation>
    <scope>NUCLEOTIDE SEQUENCE [LARGE SCALE GENOMIC DNA]</scope>
    <source>
        <strain evidence="4">CBS 101.48</strain>
    </source>
</reference>
<dbReference type="GO" id="GO:0005768">
    <property type="term" value="C:endosome"/>
    <property type="evidence" value="ECO:0007669"/>
    <property type="project" value="TreeGrafter"/>
</dbReference>
<dbReference type="PANTHER" id="PTHR23323:SF26">
    <property type="entry name" value="VACUOLAR PROTEIN SORTING-ASSOCIATED PROTEIN 18 HOMOLOG"/>
    <property type="match status" value="1"/>
</dbReference>
<dbReference type="InParanoid" id="A0A168PK06"/>
<dbReference type="GO" id="GO:0007032">
    <property type="term" value="P:endosome organization"/>
    <property type="evidence" value="ECO:0007669"/>
    <property type="project" value="TreeGrafter"/>
</dbReference>
<dbReference type="GO" id="GO:0006904">
    <property type="term" value="P:vesicle docking involved in exocytosis"/>
    <property type="evidence" value="ECO:0007669"/>
    <property type="project" value="TreeGrafter"/>
</dbReference>
<gene>
    <name evidence="4" type="primary">ABSGL_08332.1 scaffold 9990</name>
</gene>
<evidence type="ECO:0000313" key="4">
    <source>
        <dbReference type="EMBL" id="SAM02532.1"/>
    </source>
</evidence>
<dbReference type="Proteomes" id="UP000078561">
    <property type="component" value="Unassembled WGS sequence"/>
</dbReference>